<gene>
    <name evidence="1" type="ORF">CPELLU_LOCUS1306</name>
</gene>
<protein>
    <submittedName>
        <fullName evidence="1">24347_t:CDS:1</fullName>
    </submittedName>
</protein>
<comment type="caution">
    <text evidence="1">The sequence shown here is derived from an EMBL/GenBank/DDBJ whole genome shotgun (WGS) entry which is preliminary data.</text>
</comment>
<evidence type="ECO:0000313" key="1">
    <source>
        <dbReference type="EMBL" id="CAG8476153.1"/>
    </source>
</evidence>
<accession>A0A9N8Z665</accession>
<dbReference type="EMBL" id="CAJVQA010000463">
    <property type="protein sequence ID" value="CAG8476153.1"/>
    <property type="molecule type" value="Genomic_DNA"/>
</dbReference>
<sequence>MINGASKRLLYNGFHRNHKYSFWQFGNNENLQNTGLSSNNVMLEKILIETSEFDEDNNIELSLEEFTKEIEKHNYFLRHIQEEYKAGNFQHVKALLKSSK</sequence>
<keyword evidence="2" id="KW-1185">Reference proteome</keyword>
<dbReference type="OrthoDB" id="10394598at2759"/>
<dbReference type="AlphaFoldDB" id="A0A9N8Z665"/>
<reference evidence="1" key="1">
    <citation type="submission" date="2021-06" db="EMBL/GenBank/DDBJ databases">
        <authorList>
            <person name="Kallberg Y."/>
            <person name="Tangrot J."/>
            <person name="Rosling A."/>
        </authorList>
    </citation>
    <scope>NUCLEOTIDE SEQUENCE</scope>
    <source>
        <strain evidence="1">FL966</strain>
    </source>
</reference>
<organism evidence="1 2">
    <name type="scientific">Cetraspora pellucida</name>
    <dbReference type="NCBI Taxonomy" id="1433469"/>
    <lineage>
        <taxon>Eukaryota</taxon>
        <taxon>Fungi</taxon>
        <taxon>Fungi incertae sedis</taxon>
        <taxon>Mucoromycota</taxon>
        <taxon>Glomeromycotina</taxon>
        <taxon>Glomeromycetes</taxon>
        <taxon>Diversisporales</taxon>
        <taxon>Gigasporaceae</taxon>
        <taxon>Cetraspora</taxon>
    </lineage>
</organism>
<evidence type="ECO:0000313" key="2">
    <source>
        <dbReference type="Proteomes" id="UP000789759"/>
    </source>
</evidence>
<proteinExistence type="predicted"/>
<name>A0A9N8Z665_9GLOM</name>
<dbReference type="Proteomes" id="UP000789759">
    <property type="component" value="Unassembled WGS sequence"/>
</dbReference>